<gene>
    <name evidence="2" type="ORF">Mic7113_0307</name>
</gene>
<dbReference type="EMBL" id="CP003630">
    <property type="protein sequence ID" value="AFZ16237.1"/>
    <property type="molecule type" value="Genomic_DNA"/>
</dbReference>
<dbReference type="STRING" id="1173027.Mic7113_0307"/>
<evidence type="ECO:0000256" key="1">
    <source>
        <dbReference type="SAM" id="Phobius"/>
    </source>
</evidence>
<dbReference type="eggNOG" id="COG0457">
    <property type="taxonomic scope" value="Bacteria"/>
</dbReference>
<keyword evidence="1" id="KW-0472">Membrane</keyword>
<keyword evidence="3" id="KW-1185">Reference proteome</keyword>
<protein>
    <recommendedName>
        <fullName evidence="4">Chromosome segregation ATPase</fullName>
    </recommendedName>
</protein>
<keyword evidence="1" id="KW-1133">Transmembrane helix</keyword>
<organism evidence="2 3">
    <name type="scientific">Allocoleopsis franciscana PCC 7113</name>
    <dbReference type="NCBI Taxonomy" id="1173027"/>
    <lineage>
        <taxon>Bacteria</taxon>
        <taxon>Bacillati</taxon>
        <taxon>Cyanobacteriota</taxon>
        <taxon>Cyanophyceae</taxon>
        <taxon>Coleofasciculales</taxon>
        <taxon>Coleofasciculaceae</taxon>
        <taxon>Allocoleopsis</taxon>
        <taxon>Allocoleopsis franciscana</taxon>
    </lineage>
</organism>
<proteinExistence type="predicted"/>
<dbReference type="HOGENOM" id="CLU_019646_1_0_3"/>
<feature type="transmembrane region" description="Helical" evidence="1">
    <location>
        <begin position="97"/>
        <end position="119"/>
    </location>
</feature>
<reference evidence="2 3" key="1">
    <citation type="submission" date="2012-06" db="EMBL/GenBank/DDBJ databases">
        <title>Finished chromosome of genome of Microcoleus sp. PCC 7113.</title>
        <authorList>
            <consortium name="US DOE Joint Genome Institute"/>
            <person name="Gugger M."/>
            <person name="Coursin T."/>
            <person name="Rippka R."/>
            <person name="Tandeau De Marsac N."/>
            <person name="Huntemann M."/>
            <person name="Wei C.-L."/>
            <person name="Han J."/>
            <person name="Detter J.C."/>
            <person name="Han C."/>
            <person name="Tapia R."/>
            <person name="Chen A."/>
            <person name="Kyrpides N."/>
            <person name="Mavromatis K."/>
            <person name="Markowitz V."/>
            <person name="Szeto E."/>
            <person name="Ivanova N."/>
            <person name="Pagani I."/>
            <person name="Pati A."/>
            <person name="Goodwin L."/>
            <person name="Nordberg H.P."/>
            <person name="Cantor M.N."/>
            <person name="Hua S.X."/>
            <person name="Woyke T."/>
            <person name="Kerfeld C.A."/>
        </authorList>
    </citation>
    <scope>NUCLEOTIDE SEQUENCE [LARGE SCALE GENOMIC DNA]</scope>
    <source>
        <strain evidence="2 3">PCC 7113</strain>
    </source>
</reference>
<name>K9W9Q8_9CYAN</name>
<dbReference type="KEGG" id="mic:Mic7113_0307"/>
<sequence>MFYPLSYALSFQYRLPGTYRVSVPKRELHRFHVQAPLKLGKRRGRKLVIRLVNHTHRPSQSAKGELGGGNVEASQPSISTALVPLPKRRFQIRRWRWTLLWLSVFSIMGVAVTSGVLLLTKLPPPINCRRISALSADGDRLYCARAAAASGKLDQLVAAIGLVQHWPEGHPLYPEAQRQMTAWSQAILALAQQKIYEGNPKEAIAIASKIPFSSPIYAEARTKITTWQQHLQRAEDITRQFKDALKVQGFQKASLLITQLSQLNQDSWTLSRVDSLLKQLAAEKEAWQQLEEARELASSNSLEPLMAAVTLSTKINPNSYVKAQVLEEQSRWSRSLVQMATNLFQQQDFTGVVRVLEKIPVTTPQYREAQDWIRLSRASETAKKDNILALVDALAAVRPIDSKSPVHKLTSSTVTLWQSQLQDLSQLQLANLFASTGQRTGLASAIDQAARIALGRPQRQRAQTLIAQWRKEIQLIDDRNTLVSAQQLAQGGTIVELKGAVELARQIKLGQPQRIEAQTEIAKWTRQIQALEDQPILDLAEAFAQRRDLMAAISTAGQIRSNRPLYPEAQKAIANWVAQVQTAQDRPILDAAAALAAQGRFDAAIATASQIPPERALYPQAQAAISTWAAQKATSQGEARSAPFESN</sequence>
<keyword evidence="1" id="KW-0812">Transmembrane</keyword>
<dbReference type="Proteomes" id="UP000010471">
    <property type="component" value="Chromosome"/>
</dbReference>
<evidence type="ECO:0000313" key="3">
    <source>
        <dbReference type="Proteomes" id="UP000010471"/>
    </source>
</evidence>
<accession>K9W9Q8</accession>
<dbReference type="AlphaFoldDB" id="K9W9Q8"/>
<evidence type="ECO:0000313" key="2">
    <source>
        <dbReference type="EMBL" id="AFZ16237.1"/>
    </source>
</evidence>
<evidence type="ECO:0008006" key="4">
    <source>
        <dbReference type="Google" id="ProtNLM"/>
    </source>
</evidence>